<reference evidence="1 2" key="1">
    <citation type="submission" date="2020-08" db="EMBL/GenBank/DDBJ databases">
        <title>Genome public.</title>
        <authorList>
            <person name="Liu C."/>
            <person name="Sun Q."/>
        </authorList>
    </citation>
    <scope>NUCLEOTIDE SEQUENCE [LARGE SCALE GENOMIC DNA]</scope>
    <source>
        <strain evidence="1 2">3_YM_SP_D4_24.mj</strain>
    </source>
</reference>
<dbReference type="GO" id="GO:0016779">
    <property type="term" value="F:nucleotidyltransferase activity"/>
    <property type="evidence" value="ECO:0007669"/>
    <property type="project" value="UniProtKB-KW"/>
</dbReference>
<keyword evidence="1" id="KW-0548">Nucleotidyltransferase</keyword>
<keyword evidence="1" id="KW-0418">Kinase</keyword>
<gene>
    <name evidence="1" type="ORF">H8712_00735</name>
</gene>
<dbReference type="Proteomes" id="UP000661649">
    <property type="component" value="Unassembled WGS sequence"/>
</dbReference>
<dbReference type="Pfam" id="PF02283">
    <property type="entry name" value="CobU"/>
    <property type="match status" value="1"/>
</dbReference>
<comment type="caution">
    <text evidence="1">The sequence shown here is derived from an EMBL/GenBank/DDBJ whole genome shotgun (WGS) entry which is preliminary data.</text>
</comment>
<evidence type="ECO:0000313" key="1">
    <source>
        <dbReference type="EMBL" id="MBC8627165.1"/>
    </source>
</evidence>
<protein>
    <submittedName>
        <fullName evidence="1">Bifunctional adenosylcobinamide kinase/adenosylcobinamide-phosphate guanylyltransferase</fullName>
    </submittedName>
</protein>
<dbReference type="InterPro" id="IPR027417">
    <property type="entry name" value="P-loop_NTPase"/>
</dbReference>
<dbReference type="RefSeq" id="WP_022302895.1">
    <property type="nucleotide sequence ID" value="NZ_DAWEED010000007.1"/>
</dbReference>
<keyword evidence="2" id="KW-1185">Reference proteome</keyword>
<dbReference type="InterPro" id="IPR003203">
    <property type="entry name" value="CobU/CobP"/>
</dbReference>
<dbReference type="GO" id="GO:0016301">
    <property type="term" value="F:kinase activity"/>
    <property type="evidence" value="ECO:0007669"/>
    <property type="project" value="UniProtKB-KW"/>
</dbReference>
<organism evidence="1 2">
    <name type="scientific">Blautia stercoris</name>
    <dbReference type="NCBI Taxonomy" id="871664"/>
    <lineage>
        <taxon>Bacteria</taxon>
        <taxon>Bacillati</taxon>
        <taxon>Bacillota</taxon>
        <taxon>Clostridia</taxon>
        <taxon>Lachnospirales</taxon>
        <taxon>Lachnospiraceae</taxon>
        <taxon>Blautia</taxon>
    </lineage>
</organism>
<dbReference type="SUPFAM" id="SSF52540">
    <property type="entry name" value="P-loop containing nucleoside triphosphate hydrolases"/>
    <property type="match status" value="1"/>
</dbReference>
<sequence length="128" mass="14722">MRLVIGGAFQGKKAYVAEKYQLPNEKMTDGSAASYEEIFDTPCLYHFHEWVKERLKEGKKLESLEEELIDKNPDIILISNELGYGVVPIDKFDREYRETTGRVCTRLAKKSKSVVRIICGMECVLKDE</sequence>
<evidence type="ECO:0000313" key="2">
    <source>
        <dbReference type="Proteomes" id="UP000661649"/>
    </source>
</evidence>
<accession>A0ABR7P8K4</accession>
<name>A0ABR7P8K4_9FIRM</name>
<dbReference type="Gene3D" id="3.40.50.300">
    <property type="entry name" value="P-loop containing nucleotide triphosphate hydrolases"/>
    <property type="match status" value="1"/>
</dbReference>
<keyword evidence="1" id="KW-0808">Transferase</keyword>
<proteinExistence type="predicted"/>
<dbReference type="EMBL" id="JACRTP010000001">
    <property type="protein sequence ID" value="MBC8627165.1"/>
    <property type="molecule type" value="Genomic_DNA"/>
</dbReference>